<dbReference type="GO" id="GO:0007219">
    <property type="term" value="P:Notch signaling pathway"/>
    <property type="evidence" value="ECO:0007669"/>
    <property type="project" value="InterPro"/>
</dbReference>
<dbReference type="EMBL" id="JAHWGI010000293">
    <property type="protein sequence ID" value="KAK3912486.1"/>
    <property type="molecule type" value="Genomic_DNA"/>
</dbReference>
<dbReference type="GO" id="GO:0016020">
    <property type="term" value="C:membrane"/>
    <property type="evidence" value="ECO:0007669"/>
    <property type="project" value="UniProtKB-SubCell"/>
</dbReference>
<proteinExistence type="predicted"/>
<evidence type="ECO:0000256" key="2">
    <source>
        <dbReference type="ARBA" id="ARBA00022692"/>
    </source>
</evidence>
<keyword evidence="4" id="KW-0472">Membrane</keyword>
<gene>
    <name evidence="6" type="ORF">KUF71_022057</name>
</gene>
<evidence type="ECO:0000313" key="6">
    <source>
        <dbReference type="EMBL" id="KAK3912486.1"/>
    </source>
</evidence>
<dbReference type="InterPro" id="IPR011651">
    <property type="entry name" value="Notch_ligand_N"/>
</dbReference>
<reference evidence="6" key="2">
    <citation type="journal article" date="2023" name="BMC Genomics">
        <title>Pest status, molecular evolution, and epigenetic factors derived from the genome assembly of Frankliniella fusca, a thysanopteran phytovirus vector.</title>
        <authorList>
            <person name="Catto M.A."/>
            <person name="Labadie P.E."/>
            <person name="Jacobson A.L."/>
            <person name="Kennedy G.G."/>
            <person name="Srinivasan R."/>
            <person name="Hunt B.G."/>
        </authorList>
    </citation>
    <scope>NUCLEOTIDE SEQUENCE</scope>
    <source>
        <strain evidence="6">PL_HMW_Pooled</strain>
    </source>
</reference>
<accession>A0AAE1LA58</accession>
<keyword evidence="3" id="KW-0677">Repeat</keyword>
<dbReference type="Pfam" id="PF07657">
    <property type="entry name" value="MNNL"/>
    <property type="match status" value="1"/>
</dbReference>
<feature type="domain" description="Notch ligand N-terminal" evidence="5">
    <location>
        <begin position="8"/>
        <end position="121"/>
    </location>
</feature>
<keyword evidence="4" id="KW-1133">Transmembrane helix</keyword>
<dbReference type="Proteomes" id="UP001219518">
    <property type="component" value="Unassembled WGS sequence"/>
</dbReference>
<evidence type="ECO:0000259" key="5">
    <source>
        <dbReference type="Pfam" id="PF07657"/>
    </source>
</evidence>
<keyword evidence="1" id="KW-0245">EGF-like domain</keyword>
<keyword evidence="2" id="KW-0812">Transmembrane</keyword>
<name>A0AAE1LA58_9NEOP</name>
<dbReference type="AlphaFoldDB" id="A0AAE1LA58"/>
<comment type="caution">
    <text evidence="6">The sequence shown here is derived from an EMBL/GenBank/DDBJ whole genome shotgun (WGS) entry which is preliminary data.</text>
</comment>
<evidence type="ECO:0000256" key="4">
    <source>
        <dbReference type="ARBA" id="ARBA00022989"/>
    </source>
</evidence>
<evidence type="ECO:0000256" key="1">
    <source>
        <dbReference type="ARBA" id="ARBA00022536"/>
    </source>
</evidence>
<dbReference type="Gene3D" id="2.60.40.3510">
    <property type="match status" value="1"/>
</dbReference>
<sequence length="124" mass="12764">MRPPAASSGFFELQLLEINNPRSEVRGGACCGAGGGTGGGTGGGARYELLGPCSGPCHTRLRLCLKEYQNNVTSTGSCSFGNATSPVLGGATFALETDPDQDPEAAAHAKLVIPFAFRWTVSTE</sequence>
<reference evidence="6" key="1">
    <citation type="submission" date="2021-07" db="EMBL/GenBank/DDBJ databases">
        <authorList>
            <person name="Catto M.A."/>
            <person name="Jacobson A."/>
            <person name="Kennedy G."/>
            <person name="Labadie P."/>
            <person name="Hunt B.G."/>
            <person name="Srinivasan R."/>
        </authorList>
    </citation>
    <scope>NUCLEOTIDE SEQUENCE</scope>
    <source>
        <strain evidence="6">PL_HMW_Pooled</strain>
        <tissue evidence="6">Head</tissue>
    </source>
</reference>
<keyword evidence="7" id="KW-1185">Reference proteome</keyword>
<organism evidence="6 7">
    <name type="scientific">Frankliniella fusca</name>
    <dbReference type="NCBI Taxonomy" id="407009"/>
    <lineage>
        <taxon>Eukaryota</taxon>
        <taxon>Metazoa</taxon>
        <taxon>Ecdysozoa</taxon>
        <taxon>Arthropoda</taxon>
        <taxon>Hexapoda</taxon>
        <taxon>Insecta</taxon>
        <taxon>Pterygota</taxon>
        <taxon>Neoptera</taxon>
        <taxon>Paraneoptera</taxon>
        <taxon>Thysanoptera</taxon>
        <taxon>Terebrantia</taxon>
        <taxon>Thripoidea</taxon>
        <taxon>Thripidae</taxon>
        <taxon>Frankliniella</taxon>
    </lineage>
</organism>
<evidence type="ECO:0000256" key="3">
    <source>
        <dbReference type="ARBA" id="ARBA00022737"/>
    </source>
</evidence>
<evidence type="ECO:0000313" key="7">
    <source>
        <dbReference type="Proteomes" id="UP001219518"/>
    </source>
</evidence>
<protein>
    <submittedName>
        <fullName evidence="6">Protein serrate</fullName>
    </submittedName>
</protein>